<comment type="caution">
    <text evidence="1">The sequence shown here is derived from an EMBL/GenBank/DDBJ whole genome shotgun (WGS) entry which is preliminary data.</text>
</comment>
<evidence type="ECO:0000313" key="1">
    <source>
        <dbReference type="EMBL" id="CAG9311236.1"/>
    </source>
</evidence>
<sequence length="185" mass="22166">MQDITFWVRLSQSLGYQAKESLDSSLKFIENIELYMNDTTERIKELETKDTFSLSDFETFNEHIILLWKTLNRKRREILIPAVEFCMRRIKDWIRFLDKENFKLSKKIKELRLTTIKEIVKKIDEESSSIKYSDEEEIFSELYNLAEKSIDVYELILTEKHEKSKLIKTGDRSLSDITMLHQNLI</sequence>
<proteinExistence type="predicted"/>
<name>A0AAU9I9U2_9CILI</name>
<dbReference type="AlphaFoldDB" id="A0AAU9I9U2"/>
<accession>A0AAU9I9U2</accession>
<organism evidence="1 2">
    <name type="scientific">Blepharisma stoltei</name>
    <dbReference type="NCBI Taxonomy" id="1481888"/>
    <lineage>
        <taxon>Eukaryota</taxon>
        <taxon>Sar</taxon>
        <taxon>Alveolata</taxon>
        <taxon>Ciliophora</taxon>
        <taxon>Postciliodesmatophora</taxon>
        <taxon>Heterotrichea</taxon>
        <taxon>Heterotrichida</taxon>
        <taxon>Blepharismidae</taxon>
        <taxon>Blepharisma</taxon>
    </lineage>
</organism>
<evidence type="ECO:0000313" key="2">
    <source>
        <dbReference type="Proteomes" id="UP001162131"/>
    </source>
</evidence>
<reference evidence="1" key="1">
    <citation type="submission" date="2021-09" db="EMBL/GenBank/DDBJ databases">
        <authorList>
            <consortium name="AG Swart"/>
            <person name="Singh M."/>
            <person name="Singh A."/>
            <person name="Seah K."/>
            <person name="Emmerich C."/>
        </authorList>
    </citation>
    <scope>NUCLEOTIDE SEQUENCE</scope>
    <source>
        <strain evidence="1">ATCC30299</strain>
    </source>
</reference>
<gene>
    <name evidence="1" type="ORF">BSTOLATCC_MIC3528</name>
</gene>
<dbReference type="EMBL" id="CAJZBQ010000004">
    <property type="protein sequence ID" value="CAG9311236.1"/>
    <property type="molecule type" value="Genomic_DNA"/>
</dbReference>
<keyword evidence="2" id="KW-1185">Reference proteome</keyword>
<protein>
    <submittedName>
        <fullName evidence="1">Uncharacterized protein</fullName>
    </submittedName>
</protein>
<dbReference type="Proteomes" id="UP001162131">
    <property type="component" value="Unassembled WGS sequence"/>
</dbReference>